<evidence type="ECO:0000256" key="1">
    <source>
        <dbReference type="ARBA" id="ARBA00009437"/>
    </source>
</evidence>
<dbReference type="PROSITE" id="PS50931">
    <property type="entry name" value="HTH_LYSR"/>
    <property type="match status" value="1"/>
</dbReference>
<dbReference type="GO" id="GO:0003677">
    <property type="term" value="F:DNA binding"/>
    <property type="evidence" value="ECO:0007669"/>
    <property type="project" value="UniProtKB-KW"/>
</dbReference>
<dbReference type="Gene3D" id="3.40.190.10">
    <property type="entry name" value="Periplasmic binding protein-like II"/>
    <property type="match status" value="2"/>
</dbReference>
<sequence length="285" mass="31112">MLDLELLKTFVCVVDEGSFTRAAERVHRTQSTVSQQVRKLEDMVGHALLLRDRTGLNVSVTEHGELLIHYARRLLALSAEASEALASDLDLEILRIGMPEDFDARRMALILAGFTRSHPQARLETVSGMSLDLRQRLDSGEIDIALIKREPDSGPAWATWPERLVWVKGVEFDSSSGVLPLALFPQGCLYRQRAIRLLDVAQRPWRVAFGSHSLTGIQAAVASGLGVSVLPASAVLPEHRVCTDLPPLPPTELALVSREGVLSGLQRGLVEFLRGELGVDAGGFA</sequence>
<keyword evidence="3" id="KW-0238">DNA-binding</keyword>
<keyword evidence="2" id="KW-0805">Transcription regulation</keyword>
<dbReference type="InterPro" id="IPR000847">
    <property type="entry name" value="LysR_HTH_N"/>
</dbReference>
<keyword evidence="4" id="KW-0804">Transcription</keyword>
<dbReference type="RefSeq" id="WP_115078612.1">
    <property type="nucleotide sequence ID" value="NZ_CP022313.1"/>
</dbReference>
<dbReference type="Pfam" id="PF00126">
    <property type="entry name" value="HTH_1"/>
    <property type="match status" value="1"/>
</dbReference>
<dbReference type="PANTHER" id="PTHR30579">
    <property type="entry name" value="TRANSCRIPTIONAL REGULATOR"/>
    <property type="match status" value="1"/>
</dbReference>
<reference evidence="6 7" key="1">
    <citation type="submission" date="2017-07" db="EMBL/GenBank/DDBJ databases">
        <title>Genome sequence of Pseudomonas NEP1.</title>
        <authorList>
            <person name="Nascimento F.X."/>
        </authorList>
    </citation>
    <scope>NUCLEOTIDE SEQUENCE [LARGE SCALE GENOMIC DNA]</scope>
    <source>
        <strain evidence="6 7">NEP1</strain>
    </source>
</reference>
<dbReference type="SUPFAM" id="SSF46785">
    <property type="entry name" value="Winged helix' DNA-binding domain"/>
    <property type="match status" value="1"/>
</dbReference>
<evidence type="ECO:0000256" key="4">
    <source>
        <dbReference type="ARBA" id="ARBA00023163"/>
    </source>
</evidence>
<dbReference type="Proteomes" id="UP000254535">
    <property type="component" value="Chromosome"/>
</dbReference>
<dbReference type="InterPro" id="IPR036388">
    <property type="entry name" value="WH-like_DNA-bd_sf"/>
</dbReference>
<evidence type="ECO:0000256" key="3">
    <source>
        <dbReference type="ARBA" id="ARBA00023125"/>
    </source>
</evidence>
<dbReference type="GO" id="GO:0003700">
    <property type="term" value="F:DNA-binding transcription factor activity"/>
    <property type="evidence" value="ECO:0007669"/>
    <property type="project" value="InterPro"/>
</dbReference>
<name>A0A345UZT4_PSEFL</name>
<dbReference type="InterPro" id="IPR005119">
    <property type="entry name" value="LysR_subst-bd"/>
</dbReference>
<evidence type="ECO:0000313" key="6">
    <source>
        <dbReference type="EMBL" id="AXJ05986.1"/>
    </source>
</evidence>
<accession>A0A345UZT4</accession>
<gene>
    <name evidence="6" type="ORF">CFN16_18210</name>
</gene>
<protein>
    <submittedName>
        <fullName evidence="6">LysR family transcriptional regulator</fullName>
    </submittedName>
</protein>
<feature type="domain" description="HTH lysR-type" evidence="5">
    <location>
        <begin position="2"/>
        <end position="59"/>
    </location>
</feature>
<dbReference type="InterPro" id="IPR050176">
    <property type="entry name" value="LTTR"/>
</dbReference>
<dbReference type="PANTHER" id="PTHR30579:SF7">
    <property type="entry name" value="HTH-TYPE TRANSCRIPTIONAL REGULATOR LRHA-RELATED"/>
    <property type="match status" value="1"/>
</dbReference>
<dbReference type="InterPro" id="IPR036390">
    <property type="entry name" value="WH_DNA-bd_sf"/>
</dbReference>
<organism evidence="6 7">
    <name type="scientific">Pseudomonas fluorescens</name>
    <dbReference type="NCBI Taxonomy" id="294"/>
    <lineage>
        <taxon>Bacteria</taxon>
        <taxon>Pseudomonadati</taxon>
        <taxon>Pseudomonadota</taxon>
        <taxon>Gammaproteobacteria</taxon>
        <taxon>Pseudomonadales</taxon>
        <taxon>Pseudomonadaceae</taxon>
        <taxon>Pseudomonas</taxon>
    </lineage>
</organism>
<dbReference type="EMBL" id="CP022313">
    <property type="protein sequence ID" value="AXJ05986.1"/>
    <property type="molecule type" value="Genomic_DNA"/>
</dbReference>
<dbReference type="Pfam" id="PF03466">
    <property type="entry name" value="LysR_substrate"/>
    <property type="match status" value="1"/>
</dbReference>
<comment type="similarity">
    <text evidence="1">Belongs to the LysR transcriptional regulatory family.</text>
</comment>
<dbReference type="FunFam" id="1.10.10.10:FF:000001">
    <property type="entry name" value="LysR family transcriptional regulator"/>
    <property type="match status" value="1"/>
</dbReference>
<proteinExistence type="inferred from homology"/>
<evidence type="ECO:0000256" key="2">
    <source>
        <dbReference type="ARBA" id="ARBA00023015"/>
    </source>
</evidence>
<dbReference type="SUPFAM" id="SSF53850">
    <property type="entry name" value="Periplasmic binding protein-like II"/>
    <property type="match status" value="1"/>
</dbReference>
<evidence type="ECO:0000313" key="7">
    <source>
        <dbReference type="Proteomes" id="UP000254535"/>
    </source>
</evidence>
<dbReference type="PRINTS" id="PR00039">
    <property type="entry name" value="HTHLYSR"/>
</dbReference>
<dbReference type="AlphaFoldDB" id="A0A345UZT4"/>
<evidence type="ECO:0000259" key="5">
    <source>
        <dbReference type="PROSITE" id="PS50931"/>
    </source>
</evidence>
<dbReference type="Gene3D" id="1.10.10.10">
    <property type="entry name" value="Winged helix-like DNA-binding domain superfamily/Winged helix DNA-binding domain"/>
    <property type="match status" value="1"/>
</dbReference>